<evidence type="ECO:0000313" key="2">
    <source>
        <dbReference type="Proteomes" id="UP000027456"/>
    </source>
</evidence>
<protein>
    <submittedName>
        <fullName evidence="1">Uncharacterized protein</fullName>
    </submittedName>
</protein>
<reference evidence="1 2" key="1">
    <citation type="submission" date="2013-12" db="EMBL/GenBank/DDBJ databases">
        <authorList>
            <person name="Cubeta M."/>
            <person name="Pakala S."/>
            <person name="Fedorova N."/>
            <person name="Thomas E."/>
            <person name="Dean R."/>
            <person name="Jabaji S."/>
            <person name="Neate S."/>
            <person name="Toda T."/>
            <person name="Tavantzis S."/>
            <person name="Vilgalys R."/>
            <person name="Bharathan N."/>
            <person name="Pakala S."/>
            <person name="Losada L.S."/>
            <person name="Zafar N."/>
            <person name="Nierman W."/>
        </authorList>
    </citation>
    <scope>NUCLEOTIDE SEQUENCE [LARGE SCALE GENOMIC DNA]</scope>
    <source>
        <strain evidence="1 2">123E</strain>
    </source>
</reference>
<dbReference type="HOGENOM" id="CLU_1769165_0_0_1"/>
<dbReference type="AlphaFoldDB" id="A0A074SVY5"/>
<dbReference type="STRING" id="1423351.A0A074SVY5"/>
<dbReference type="OrthoDB" id="3351042at2759"/>
<keyword evidence="2" id="KW-1185">Reference proteome</keyword>
<accession>A0A074SVY5</accession>
<dbReference type="Proteomes" id="UP000027456">
    <property type="component" value="Unassembled WGS sequence"/>
</dbReference>
<proteinExistence type="predicted"/>
<sequence length="147" mass="16299">MIGRVVLSSYETLRSTSTSIVCLSPGDSSPLILPCIRFRDLAVNWRYCCSSSPSYGTYRRYIVATFGDTIAVEVGNIVAYDLGTKLANDLIADKTTKAIIPIHSTRLETTSVKTVLITLRLKHTMSDATLRFFRSGTVHQDGTFSRR</sequence>
<evidence type="ECO:0000313" key="1">
    <source>
        <dbReference type="EMBL" id="KEP54062.1"/>
    </source>
</evidence>
<gene>
    <name evidence="1" type="ORF">V565_022230</name>
</gene>
<dbReference type="EMBL" id="AZST01000039">
    <property type="protein sequence ID" value="KEP54062.1"/>
    <property type="molecule type" value="Genomic_DNA"/>
</dbReference>
<name>A0A074SVY5_9AGAM</name>
<comment type="caution">
    <text evidence="1">The sequence shown here is derived from an EMBL/GenBank/DDBJ whole genome shotgun (WGS) entry which is preliminary data.</text>
</comment>
<organism evidence="1 2">
    <name type="scientific">Rhizoctonia solani 123E</name>
    <dbReference type="NCBI Taxonomy" id="1423351"/>
    <lineage>
        <taxon>Eukaryota</taxon>
        <taxon>Fungi</taxon>
        <taxon>Dikarya</taxon>
        <taxon>Basidiomycota</taxon>
        <taxon>Agaricomycotina</taxon>
        <taxon>Agaricomycetes</taxon>
        <taxon>Cantharellales</taxon>
        <taxon>Ceratobasidiaceae</taxon>
        <taxon>Rhizoctonia</taxon>
    </lineage>
</organism>